<evidence type="ECO:0000256" key="6">
    <source>
        <dbReference type="ARBA" id="ARBA00023136"/>
    </source>
</evidence>
<keyword evidence="10" id="KW-1185">Reference proteome</keyword>
<dbReference type="PANTHER" id="PTHR32309:SF13">
    <property type="entry name" value="FERRIC ENTEROBACTIN TRANSPORT PROTEIN FEPE"/>
    <property type="match status" value="1"/>
</dbReference>
<evidence type="ECO:0000256" key="5">
    <source>
        <dbReference type="ARBA" id="ARBA00022989"/>
    </source>
</evidence>
<proteinExistence type="inferred from homology"/>
<keyword evidence="5 7" id="KW-1133">Transmembrane helix</keyword>
<feature type="transmembrane region" description="Helical" evidence="7">
    <location>
        <begin position="192"/>
        <end position="212"/>
    </location>
</feature>
<dbReference type="EMBL" id="JBBMFF010000057">
    <property type="protein sequence ID" value="MEQ2509787.1"/>
    <property type="molecule type" value="Genomic_DNA"/>
</dbReference>
<evidence type="ECO:0000256" key="7">
    <source>
        <dbReference type="SAM" id="Phobius"/>
    </source>
</evidence>
<evidence type="ECO:0000256" key="1">
    <source>
        <dbReference type="ARBA" id="ARBA00004651"/>
    </source>
</evidence>
<name>A0ABV1G305_9FIRM</name>
<comment type="caution">
    <text evidence="9">The sequence shown here is derived from an EMBL/GenBank/DDBJ whole genome shotgun (WGS) entry which is preliminary data.</text>
</comment>
<accession>A0ABV1G305</accession>
<dbReference type="Pfam" id="PF02706">
    <property type="entry name" value="Wzz"/>
    <property type="match status" value="1"/>
</dbReference>
<feature type="domain" description="Polysaccharide chain length determinant N-terminal" evidence="8">
    <location>
        <begin position="15"/>
        <end position="108"/>
    </location>
</feature>
<dbReference type="InterPro" id="IPR003856">
    <property type="entry name" value="LPS_length_determ_N"/>
</dbReference>
<dbReference type="InterPro" id="IPR050445">
    <property type="entry name" value="Bact_polysacc_biosynth/exp"/>
</dbReference>
<sequence length="260" mass="27543">MNDTQSPQAGSGKVEVTLLDILKLLLSKSYWLLLAGVLAGACVFLVTTFLITPTYESRVSFYVYNSSNNSVQSGTINNGDLQAAESLATTYSKILASNSILDAVLQELGPDVSLSRKSLSGMVSVSVITDTQLLEVVITSTDPAFACKVAGAFAKVAPTEIVRITKAGGVEIVDQPEIPTDKASPRTVFDTAIGVIIGVMVAAVIVILRTLADTTIYLPEDIETMAGVTVLGQIPDINSADDNYAYWTVTEEGAAKNEKE</sequence>
<evidence type="ECO:0000259" key="8">
    <source>
        <dbReference type="Pfam" id="PF02706"/>
    </source>
</evidence>
<organism evidence="9 10">
    <name type="scientific">Faecousia intestinalis</name>
    <dbReference type="NCBI Taxonomy" id="3133167"/>
    <lineage>
        <taxon>Bacteria</taxon>
        <taxon>Bacillati</taxon>
        <taxon>Bacillota</taxon>
        <taxon>Clostridia</taxon>
        <taxon>Eubacteriales</taxon>
        <taxon>Oscillospiraceae</taxon>
        <taxon>Faecousia</taxon>
    </lineage>
</organism>
<feature type="transmembrane region" description="Helical" evidence="7">
    <location>
        <begin position="30"/>
        <end position="51"/>
    </location>
</feature>
<keyword evidence="3" id="KW-1003">Cell membrane</keyword>
<dbReference type="RefSeq" id="WP_349134497.1">
    <property type="nucleotide sequence ID" value="NZ_JBBMFF010000057.1"/>
</dbReference>
<dbReference type="Proteomes" id="UP001491552">
    <property type="component" value="Unassembled WGS sequence"/>
</dbReference>
<evidence type="ECO:0000313" key="9">
    <source>
        <dbReference type="EMBL" id="MEQ2509787.1"/>
    </source>
</evidence>
<protein>
    <submittedName>
        <fullName evidence="9">Wzz/FepE/Etk N-terminal domain-containing protein</fullName>
    </submittedName>
</protein>
<evidence type="ECO:0000256" key="2">
    <source>
        <dbReference type="ARBA" id="ARBA00006683"/>
    </source>
</evidence>
<gene>
    <name evidence="9" type="ORF">WMO66_00765</name>
</gene>
<keyword evidence="6 7" id="KW-0472">Membrane</keyword>
<comment type="subcellular location">
    <subcellularLocation>
        <location evidence="1">Cell membrane</location>
        <topology evidence="1">Multi-pass membrane protein</topology>
    </subcellularLocation>
</comment>
<evidence type="ECO:0000256" key="3">
    <source>
        <dbReference type="ARBA" id="ARBA00022475"/>
    </source>
</evidence>
<evidence type="ECO:0000313" key="10">
    <source>
        <dbReference type="Proteomes" id="UP001491552"/>
    </source>
</evidence>
<comment type="similarity">
    <text evidence="2">Belongs to the CpsC/CapA family.</text>
</comment>
<dbReference type="PANTHER" id="PTHR32309">
    <property type="entry name" value="TYROSINE-PROTEIN KINASE"/>
    <property type="match status" value="1"/>
</dbReference>
<keyword evidence="4 7" id="KW-0812">Transmembrane</keyword>
<reference evidence="9 10" key="1">
    <citation type="submission" date="2024-03" db="EMBL/GenBank/DDBJ databases">
        <title>Human intestinal bacterial collection.</title>
        <authorList>
            <person name="Pauvert C."/>
            <person name="Hitch T.C.A."/>
            <person name="Clavel T."/>
        </authorList>
    </citation>
    <scope>NUCLEOTIDE SEQUENCE [LARGE SCALE GENOMIC DNA]</scope>
    <source>
        <strain evidence="9 10">CLA-AA-H192</strain>
    </source>
</reference>
<evidence type="ECO:0000256" key="4">
    <source>
        <dbReference type="ARBA" id="ARBA00022692"/>
    </source>
</evidence>